<organism evidence="2 3">
    <name type="scientific">Friedmanniomyces endolithicus</name>
    <dbReference type="NCBI Taxonomy" id="329885"/>
    <lineage>
        <taxon>Eukaryota</taxon>
        <taxon>Fungi</taxon>
        <taxon>Dikarya</taxon>
        <taxon>Ascomycota</taxon>
        <taxon>Pezizomycotina</taxon>
        <taxon>Dothideomycetes</taxon>
        <taxon>Dothideomycetidae</taxon>
        <taxon>Mycosphaerellales</taxon>
        <taxon>Teratosphaeriaceae</taxon>
        <taxon>Friedmanniomyces</taxon>
    </lineage>
</organism>
<protein>
    <submittedName>
        <fullName evidence="2">Uncharacterized protein</fullName>
    </submittedName>
</protein>
<feature type="compositionally biased region" description="Basic and acidic residues" evidence="1">
    <location>
        <begin position="443"/>
        <end position="460"/>
    </location>
</feature>
<feature type="region of interest" description="Disordered" evidence="1">
    <location>
        <begin position="155"/>
        <end position="189"/>
    </location>
</feature>
<evidence type="ECO:0000256" key="1">
    <source>
        <dbReference type="SAM" id="MobiDB-lite"/>
    </source>
</evidence>
<feature type="compositionally biased region" description="Acidic residues" evidence="1">
    <location>
        <begin position="256"/>
        <end position="269"/>
    </location>
</feature>
<dbReference type="Proteomes" id="UP001175353">
    <property type="component" value="Unassembled WGS sequence"/>
</dbReference>
<dbReference type="AlphaFoldDB" id="A0AAN6KU01"/>
<gene>
    <name evidence="2" type="ORF">LTR91_005465</name>
</gene>
<reference evidence="2" key="1">
    <citation type="submission" date="2023-06" db="EMBL/GenBank/DDBJ databases">
        <title>Black Yeasts Isolated from many extreme environments.</title>
        <authorList>
            <person name="Coleine C."/>
            <person name="Stajich J.E."/>
            <person name="Selbmann L."/>
        </authorList>
    </citation>
    <scope>NUCLEOTIDE SEQUENCE</scope>
    <source>
        <strain evidence="2">CCFEE 5200</strain>
    </source>
</reference>
<dbReference type="EMBL" id="JAUJLE010000034">
    <property type="protein sequence ID" value="KAK1001413.1"/>
    <property type="molecule type" value="Genomic_DNA"/>
</dbReference>
<comment type="caution">
    <text evidence="2">The sequence shown here is derived from an EMBL/GenBank/DDBJ whole genome shotgun (WGS) entry which is preliminary data.</text>
</comment>
<feature type="region of interest" description="Disordered" evidence="1">
    <location>
        <begin position="298"/>
        <end position="337"/>
    </location>
</feature>
<accession>A0AAN6KU01</accession>
<evidence type="ECO:0000313" key="2">
    <source>
        <dbReference type="EMBL" id="KAK1001413.1"/>
    </source>
</evidence>
<feature type="region of interest" description="Disordered" evidence="1">
    <location>
        <begin position="250"/>
        <end position="273"/>
    </location>
</feature>
<evidence type="ECO:0000313" key="3">
    <source>
        <dbReference type="Proteomes" id="UP001175353"/>
    </source>
</evidence>
<feature type="region of interest" description="Disordered" evidence="1">
    <location>
        <begin position="418"/>
        <end position="460"/>
    </location>
</feature>
<proteinExistence type="predicted"/>
<keyword evidence="3" id="KW-1185">Reference proteome</keyword>
<feature type="compositionally biased region" description="Basic and acidic residues" evidence="1">
    <location>
        <begin position="173"/>
        <end position="187"/>
    </location>
</feature>
<sequence length="619" mass="68025">MCAAPRPSPDAYDTNPQIPPHFAAMPALTPLHHEHHYSTHAASIRSECSALYRIHNLPLPQYYGVYHAGTRRDLADLDRDRTIVMVLELAAMDIRRGRWMDLENEARAMLWRWRLDGRHGVCLRFYSGRTPSPVSSSSGRIGQRETIYEAAPVNPALSQRPRPPHVHVPDGYPRTRNDTPRVQHDYGSDVDFGVGEMREISMADFSSEMARTPARSRPPVEIPQIQQALRRAQRDYGSDVDFGIGEIRLTTTAEASDSEESETDIDDLPPVEPARVPIVPPPIVPIAPWDYPSDHPSFFPHTSFARPQLIPDTGSDSDSDTPDEAPTPQPEPGVAEPIIRDLPDATTPLAPWEVIIAPRFPAAPARPRPVPSVPANVISLDSPWIAPYWGPLADDPALVIPGRVRRAWVEGVADDAGERVPLLPSPNSRTSGDPGRIDSATAEAEHRSEDVEVGREDEVTRRRRELEDYRRFQGGADGAFAPSRRPGVPPAAVKRAVTYLRYLACWFIRSTPRVIAFARPLPLQTSSCCQRRGPVVETGTPQVALRSPRLSAVSTSRLQPENSIDIGAAVDPTNANDTIQTVVGGVVAPGLCEDDGDESTRLLIDQTGSRACLKCDVAV</sequence>
<name>A0AAN6KU01_9PEZI</name>